<dbReference type="PANTHER" id="PTHR11328:SF24">
    <property type="entry name" value="MAJOR FACILITATOR SUPERFAMILY (MFS) PROFILE DOMAIN-CONTAINING PROTEIN"/>
    <property type="match status" value="1"/>
</dbReference>
<sequence length="449" mass="47062">MTGDAEPSARRLLAYALPALPLAILSLPFYVLVPAYYAAGLALPIAAVGQTLMWVRVMDAVSDPIVGALADRFRPRFGRRRLWVALATPFVVIAAWGVFAPPASAGLWHLFGWGAALSIAWTAVQIPYGAWGAELSRSYAGRNRVTAYREALTVAGALLALTLPALLPRFGVEGDGAVLAAFAAIVAVALPLGTATAVLVVPEPVERSRETAGWREGLAGLAANLPFRRLLVAFLINGLANGLPATLFLFFVRFRLDAADAAGPLLVLYFLAGVAGVPGWLWLARRTSKHRAWCWGMMLACAAFSVAPWLGSGDVAAFAAVTLVTGLALGADVILPASMQADVIDVDTARSGQERTGVYLAFWALATKLALAGAVGVAFPILGAAGFDAALGSGNPPSSLATLAFLYAGLPVLLKLVAIGLVWRFPLDAQAHAQLRRAIEAARERATPP</sequence>
<dbReference type="SUPFAM" id="SSF103473">
    <property type="entry name" value="MFS general substrate transporter"/>
    <property type="match status" value="1"/>
</dbReference>
<feature type="transmembrane region" description="Helical" evidence="2">
    <location>
        <begin position="264"/>
        <end position="283"/>
    </location>
</feature>
<dbReference type="EMBL" id="CP157484">
    <property type="protein sequence ID" value="XBO36790.1"/>
    <property type="molecule type" value="Genomic_DNA"/>
</dbReference>
<evidence type="ECO:0000313" key="3">
    <source>
        <dbReference type="EMBL" id="XBO36790.1"/>
    </source>
</evidence>
<dbReference type="GO" id="GO:0015293">
    <property type="term" value="F:symporter activity"/>
    <property type="evidence" value="ECO:0007669"/>
    <property type="project" value="InterPro"/>
</dbReference>
<dbReference type="Gene3D" id="1.20.1250.20">
    <property type="entry name" value="MFS general substrate transporter like domains"/>
    <property type="match status" value="2"/>
</dbReference>
<dbReference type="PANTHER" id="PTHR11328">
    <property type="entry name" value="MAJOR FACILITATOR SUPERFAMILY DOMAIN-CONTAINING PROTEIN"/>
    <property type="match status" value="1"/>
</dbReference>
<dbReference type="RefSeq" id="WP_406853605.1">
    <property type="nucleotide sequence ID" value="NZ_CP157484.1"/>
</dbReference>
<reference evidence="3" key="1">
    <citation type="submission" date="2024-05" db="EMBL/GenBank/DDBJ databases">
        <authorList>
            <person name="Kim S."/>
            <person name="Heo J."/>
            <person name="Choi H."/>
            <person name="Choi Y."/>
            <person name="Kwon S.-W."/>
            <person name="Kim Y."/>
        </authorList>
    </citation>
    <scope>NUCLEOTIDE SEQUENCE</scope>
    <source>
        <strain evidence="3">KACC 23698</strain>
    </source>
</reference>
<feature type="transmembrane region" description="Helical" evidence="2">
    <location>
        <begin position="36"/>
        <end position="55"/>
    </location>
</feature>
<feature type="transmembrane region" description="Helical" evidence="2">
    <location>
        <begin position="292"/>
        <end position="310"/>
    </location>
</feature>
<feature type="transmembrane region" description="Helical" evidence="2">
    <location>
        <begin position="177"/>
        <end position="201"/>
    </location>
</feature>
<feature type="transmembrane region" description="Helical" evidence="2">
    <location>
        <begin position="358"/>
        <end position="384"/>
    </location>
</feature>
<accession>A0AAU7J9E3</accession>
<dbReference type="GO" id="GO:0005886">
    <property type="term" value="C:plasma membrane"/>
    <property type="evidence" value="ECO:0007669"/>
    <property type="project" value="TreeGrafter"/>
</dbReference>
<feature type="transmembrane region" description="Helical" evidence="2">
    <location>
        <begin position="151"/>
        <end position="171"/>
    </location>
</feature>
<dbReference type="InterPro" id="IPR039672">
    <property type="entry name" value="MFS_2"/>
</dbReference>
<gene>
    <name evidence="3" type="ORF">ABEG18_13650</name>
</gene>
<feature type="transmembrane region" description="Helical" evidence="2">
    <location>
        <begin position="316"/>
        <end position="337"/>
    </location>
</feature>
<dbReference type="AlphaFoldDB" id="A0AAU7J9E3"/>
<keyword evidence="2" id="KW-0812">Transmembrane</keyword>
<feature type="transmembrane region" description="Helical" evidence="2">
    <location>
        <begin position="12"/>
        <end position="30"/>
    </location>
</feature>
<feature type="transmembrane region" description="Helical" evidence="2">
    <location>
        <begin position="230"/>
        <end position="252"/>
    </location>
</feature>
<dbReference type="Pfam" id="PF13347">
    <property type="entry name" value="MFS_2"/>
    <property type="match status" value="1"/>
</dbReference>
<evidence type="ECO:0000256" key="1">
    <source>
        <dbReference type="ARBA" id="ARBA00009617"/>
    </source>
</evidence>
<organism evidence="3">
    <name type="scientific">Alsobacter sp. KACC 23698</name>
    <dbReference type="NCBI Taxonomy" id="3149229"/>
    <lineage>
        <taxon>Bacteria</taxon>
        <taxon>Pseudomonadati</taxon>
        <taxon>Pseudomonadota</taxon>
        <taxon>Alphaproteobacteria</taxon>
        <taxon>Hyphomicrobiales</taxon>
        <taxon>Alsobacteraceae</taxon>
        <taxon>Alsobacter</taxon>
    </lineage>
</organism>
<keyword evidence="2" id="KW-1133">Transmembrane helix</keyword>
<protein>
    <submittedName>
        <fullName evidence="3">MFS transporter</fullName>
    </submittedName>
</protein>
<comment type="similarity">
    <text evidence="1">Belongs to the sodium:galactoside symporter (TC 2.A.2) family.</text>
</comment>
<dbReference type="InterPro" id="IPR036259">
    <property type="entry name" value="MFS_trans_sf"/>
</dbReference>
<evidence type="ECO:0000256" key="2">
    <source>
        <dbReference type="SAM" id="Phobius"/>
    </source>
</evidence>
<dbReference type="GO" id="GO:0008643">
    <property type="term" value="P:carbohydrate transport"/>
    <property type="evidence" value="ECO:0007669"/>
    <property type="project" value="InterPro"/>
</dbReference>
<feature type="transmembrane region" description="Helical" evidence="2">
    <location>
        <begin position="404"/>
        <end position="427"/>
    </location>
</feature>
<feature type="transmembrane region" description="Helical" evidence="2">
    <location>
        <begin position="82"/>
        <end position="99"/>
    </location>
</feature>
<proteinExistence type="inferred from homology"/>
<name>A0AAU7J9E3_9HYPH</name>
<keyword evidence="2" id="KW-0472">Membrane</keyword>
<feature type="transmembrane region" description="Helical" evidence="2">
    <location>
        <begin position="111"/>
        <end position="131"/>
    </location>
</feature>